<evidence type="ECO:0000313" key="1">
    <source>
        <dbReference type="EMBL" id="MEY2250366.1"/>
    </source>
</evidence>
<sequence>MASWDNWLPELQLVAPAAPVPLIYQCINRAARSFLRQTRAWQEWLEPVEVTGEAFKEYTFDLPQGSELLRIERATGDGRPISVANGRDLPSDPWRHSQRGCAYLVSTDLRNFTVGASGVSSPVQAYVSLVPTTRATSVPDTVGTLYHEAIRDGAKAELLNTPGTTYYLPDQAAVAVALFQRAIDRGSTDVWRSSTGRVSRGRTRWL</sequence>
<comment type="caution">
    <text evidence="1">The sequence shown here is derived from an EMBL/GenBank/DDBJ whole genome shotgun (WGS) entry which is preliminary data.</text>
</comment>
<evidence type="ECO:0000313" key="2">
    <source>
        <dbReference type="Proteomes" id="UP001562178"/>
    </source>
</evidence>
<accession>A0ABV4B0F5</accession>
<dbReference type="EMBL" id="JBGBDC010000002">
    <property type="protein sequence ID" value="MEY2250366.1"/>
    <property type="molecule type" value="Genomic_DNA"/>
</dbReference>
<protein>
    <submittedName>
        <fullName evidence="1">Uncharacterized protein</fullName>
    </submittedName>
</protein>
<name>A0ABV4B0F5_9BURK</name>
<organism evidence="1 2">
    <name type="scientific">Comamonas sediminis</name>
    <dbReference type="NCBI Taxonomy" id="1783360"/>
    <lineage>
        <taxon>Bacteria</taxon>
        <taxon>Pseudomonadati</taxon>
        <taxon>Pseudomonadota</taxon>
        <taxon>Betaproteobacteria</taxon>
        <taxon>Burkholderiales</taxon>
        <taxon>Comamonadaceae</taxon>
        <taxon>Comamonas</taxon>
    </lineage>
</organism>
<proteinExistence type="predicted"/>
<reference evidence="1 2" key="1">
    <citation type="journal article" date="2016" name="Int. J. Syst. Evol. Microbiol.">
        <title>Description of Comamonas sediminis sp. nov., isolated from lagoon sediments.</title>
        <authorList>
            <person name="Subhash Y."/>
            <person name="Bang J.J."/>
            <person name="You T.H."/>
            <person name="Lee S.S."/>
        </authorList>
    </citation>
    <scope>NUCLEOTIDE SEQUENCE [LARGE SCALE GENOMIC DNA]</scope>
    <source>
        <strain evidence="1 2">JCM 31169</strain>
    </source>
</reference>
<dbReference type="Proteomes" id="UP001562178">
    <property type="component" value="Unassembled WGS sequence"/>
</dbReference>
<gene>
    <name evidence="1" type="ORF">AB7A72_05080</name>
</gene>
<keyword evidence="2" id="KW-1185">Reference proteome</keyword>
<dbReference type="RefSeq" id="WP_369459214.1">
    <property type="nucleotide sequence ID" value="NZ_JBGBDC010000002.1"/>
</dbReference>